<dbReference type="STRING" id="661478.OP10G_0475"/>
<name>A0A068NJR0_FIMGI</name>
<keyword evidence="2" id="KW-0902">Two-component regulatory system</keyword>
<dbReference type="Pfam" id="PF00072">
    <property type="entry name" value="Response_reg"/>
    <property type="match status" value="1"/>
</dbReference>
<dbReference type="SMART" id="SM00448">
    <property type="entry name" value="REC"/>
    <property type="match status" value="1"/>
</dbReference>
<keyword evidence="6" id="KW-1185">Reference proteome</keyword>
<keyword evidence="5" id="KW-0418">Kinase</keyword>
<keyword evidence="5" id="KW-0808">Transferase</keyword>
<dbReference type="Proteomes" id="UP000027982">
    <property type="component" value="Chromosome"/>
</dbReference>
<evidence type="ECO:0000313" key="5">
    <source>
        <dbReference type="EMBL" id="AIE83843.1"/>
    </source>
</evidence>
<dbReference type="CDD" id="cd17546">
    <property type="entry name" value="REC_hyHK_CKI1_RcsC-like"/>
    <property type="match status" value="1"/>
</dbReference>
<evidence type="ECO:0000256" key="3">
    <source>
        <dbReference type="PROSITE-ProRule" id="PRU00169"/>
    </source>
</evidence>
<keyword evidence="1 3" id="KW-0597">Phosphoprotein</keyword>
<reference evidence="5 6" key="1">
    <citation type="journal article" date="2014" name="PLoS ONE">
        <title>The first complete genome sequence of the class fimbriimonadia in the phylum armatimonadetes.</title>
        <authorList>
            <person name="Hu Z.Y."/>
            <person name="Wang Y.Z."/>
            <person name="Im W.T."/>
            <person name="Wang S.Y."/>
            <person name="Zhao G.P."/>
            <person name="Zheng H.J."/>
            <person name="Quan Z.X."/>
        </authorList>
    </citation>
    <scope>NUCLEOTIDE SEQUENCE [LARGE SCALE GENOMIC DNA]</scope>
    <source>
        <strain evidence="5">Gsoil 348</strain>
    </source>
</reference>
<feature type="domain" description="Response regulatory" evidence="4">
    <location>
        <begin position="12"/>
        <end position="129"/>
    </location>
</feature>
<dbReference type="SUPFAM" id="SSF52172">
    <property type="entry name" value="CheY-like"/>
    <property type="match status" value="1"/>
</dbReference>
<evidence type="ECO:0000259" key="4">
    <source>
        <dbReference type="PROSITE" id="PS50110"/>
    </source>
</evidence>
<dbReference type="HOGENOM" id="CLU_000445_69_12_0"/>
<dbReference type="PANTHER" id="PTHR45339">
    <property type="entry name" value="HYBRID SIGNAL TRANSDUCTION HISTIDINE KINASE J"/>
    <property type="match status" value="1"/>
</dbReference>
<dbReference type="Gene3D" id="3.40.50.2300">
    <property type="match status" value="1"/>
</dbReference>
<evidence type="ECO:0000256" key="2">
    <source>
        <dbReference type="ARBA" id="ARBA00023012"/>
    </source>
</evidence>
<dbReference type="KEGG" id="fgi:OP10G_0475"/>
<dbReference type="AlphaFoldDB" id="A0A068NJR0"/>
<organism evidence="5 6">
    <name type="scientific">Fimbriimonas ginsengisoli Gsoil 348</name>
    <dbReference type="NCBI Taxonomy" id="661478"/>
    <lineage>
        <taxon>Bacteria</taxon>
        <taxon>Bacillati</taxon>
        <taxon>Armatimonadota</taxon>
        <taxon>Fimbriimonadia</taxon>
        <taxon>Fimbriimonadales</taxon>
        <taxon>Fimbriimonadaceae</taxon>
        <taxon>Fimbriimonas</taxon>
    </lineage>
</organism>
<evidence type="ECO:0000256" key="1">
    <source>
        <dbReference type="ARBA" id="ARBA00022553"/>
    </source>
</evidence>
<evidence type="ECO:0000313" key="6">
    <source>
        <dbReference type="Proteomes" id="UP000027982"/>
    </source>
</evidence>
<dbReference type="GO" id="GO:0016301">
    <property type="term" value="F:kinase activity"/>
    <property type="evidence" value="ECO:0007669"/>
    <property type="project" value="UniProtKB-KW"/>
</dbReference>
<feature type="modified residue" description="4-aspartylphosphate" evidence="3">
    <location>
        <position position="61"/>
    </location>
</feature>
<dbReference type="PROSITE" id="PS50110">
    <property type="entry name" value="RESPONSE_REGULATORY"/>
    <property type="match status" value="1"/>
</dbReference>
<dbReference type="EMBL" id="CP007139">
    <property type="protein sequence ID" value="AIE83843.1"/>
    <property type="molecule type" value="Genomic_DNA"/>
</dbReference>
<gene>
    <name evidence="5" type="ORF">OP10G_0475</name>
</gene>
<dbReference type="InterPro" id="IPR011006">
    <property type="entry name" value="CheY-like_superfamily"/>
</dbReference>
<dbReference type="GO" id="GO:0000160">
    <property type="term" value="P:phosphorelay signal transduction system"/>
    <property type="evidence" value="ECO:0007669"/>
    <property type="project" value="UniProtKB-KW"/>
</dbReference>
<dbReference type="PANTHER" id="PTHR45339:SF1">
    <property type="entry name" value="HYBRID SIGNAL TRANSDUCTION HISTIDINE KINASE J"/>
    <property type="match status" value="1"/>
</dbReference>
<protein>
    <submittedName>
        <fullName evidence="5">Putative histidine kinase</fullName>
    </submittedName>
</protein>
<accession>A0A068NJR0</accession>
<dbReference type="OrthoDB" id="9800897at2"/>
<dbReference type="InterPro" id="IPR001789">
    <property type="entry name" value="Sig_transdc_resp-reg_receiver"/>
</dbReference>
<proteinExistence type="predicted"/>
<sequence length="134" mass="14631">MRRDLLAHRNLKVLVAEDNEVNQIVAHRLISGLGMEVRIAGDGKEAVEMSSEDRYDLIFMDCQMPVVDGFEATGLIRAGESEGVRIPIIAMTANASQSDREACLAAGMDDFLTKPVTESEIVATIGRVLKLDRA</sequence>
<dbReference type="eggNOG" id="COG0784">
    <property type="taxonomic scope" value="Bacteria"/>
</dbReference>